<dbReference type="Proteomes" id="UP000241089">
    <property type="component" value="Segment"/>
</dbReference>
<evidence type="ECO:0000313" key="3">
    <source>
        <dbReference type="EMBL" id="AOV61383.1"/>
    </source>
</evidence>
<proteinExistence type="predicted"/>
<name>A0A1D8KRR7_9CAUD</name>
<gene>
    <name evidence="1" type="ORF">C350210_123</name>
    <name evidence="2" type="ORF">N440310_123</name>
    <name evidence="3" type="ORF">T191209_123</name>
</gene>
<dbReference type="Proteomes" id="UP000241975">
    <property type="component" value="Segment"/>
</dbReference>
<dbReference type="OrthoDB" id="37500at10239"/>
<reference evidence="4 5" key="1">
    <citation type="journal article" date="2016" name="Virology">
        <title>The genomic content and context of auxiliary metabolic genes in marine cyanomyoviruses.</title>
        <authorList>
            <person name="Crummett L.T."/>
            <person name="Puxty R.J."/>
            <person name="Weihe C."/>
            <person name="Marston M.F."/>
            <person name="Martiny J.B."/>
        </authorList>
    </citation>
    <scope>NUCLEOTIDE SEQUENCE [LARGE SCALE GENOMIC DNA]</scope>
    <source>
        <strain evidence="1">0210CC35</strain>
        <strain evidence="2">0310NB44</strain>
        <strain evidence="3">1209TA19</strain>
    </source>
</reference>
<evidence type="ECO:0000313" key="5">
    <source>
        <dbReference type="Proteomes" id="UP000241089"/>
    </source>
</evidence>
<organism evidence="3 4">
    <name type="scientific">Synechococcus phage S-CAM22</name>
    <dbReference type="NCBI Taxonomy" id="1883365"/>
    <lineage>
        <taxon>Viruses</taxon>
        <taxon>Duplodnaviria</taxon>
        <taxon>Heunggongvirae</taxon>
        <taxon>Uroviricota</taxon>
        <taxon>Caudoviricetes</taxon>
        <taxon>Pantevenvirales</taxon>
        <taxon>Kyanoviridae</taxon>
        <taxon>Alisovirus</taxon>
        <taxon>Alisovirus socal22</taxon>
    </lineage>
</organism>
<evidence type="ECO:0000313" key="6">
    <source>
        <dbReference type="Proteomes" id="UP000241975"/>
    </source>
</evidence>
<dbReference type="KEGG" id="vg:30306193"/>
<dbReference type="Gene3D" id="2.60.120.620">
    <property type="entry name" value="q2cbj1_9rhob like domain"/>
    <property type="match status" value="1"/>
</dbReference>
<dbReference type="GeneID" id="30306193"/>
<dbReference type="EMBL" id="KU686209">
    <property type="protein sequence ID" value="AOV61383.1"/>
    <property type="molecule type" value="Genomic_DNA"/>
</dbReference>
<dbReference type="EMBL" id="KU686208">
    <property type="protein sequence ID" value="AOV61169.1"/>
    <property type="molecule type" value="Genomic_DNA"/>
</dbReference>
<sequence>MTRIHCIQNVLSEEHRTQLIEDSKPLLLTSEQICKETGSTRNFPGKQTLSTLHVNPKFYDIFDVFLGRIWEHLSIRFYINSAWVSFTDGSQTSVWHNHMGSLYSVVYYATPNNCGTEFENQFVQTEVNSMLVFPSHLMHTAPRSNDRYDRYVLAMDLI</sequence>
<evidence type="ECO:0008006" key="7">
    <source>
        <dbReference type="Google" id="ProtNLM"/>
    </source>
</evidence>
<dbReference type="Proteomes" id="UP000202158">
    <property type="component" value="Segment"/>
</dbReference>
<protein>
    <recommendedName>
        <fullName evidence="7">2OG-Fe(II) oxygenase</fullName>
    </recommendedName>
</protein>
<accession>A0A1D8KRR7</accession>
<keyword evidence="6" id="KW-1185">Reference proteome</keyword>
<evidence type="ECO:0000313" key="2">
    <source>
        <dbReference type="EMBL" id="AOV61169.1"/>
    </source>
</evidence>
<dbReference type="RefSeq" id="YP_009321035.1">
    <property type="nucleotide sequence ID" value="NC_031903.1"/>
</dbReference>
<dbReference type="EMBL" id="KU686207">
    <property type="protein sequence ID" value="AOV60955.1"/>
    <property type="molecule type" value="Genomic_DNA"/>
</dbReference>
<evidence type="ECO:0000313" key="1">
    <source>
        <dbReference type="EMBL" id="AOV60955.1"/>
    </source>
</evidence>
<evidence type="ECO:0000313" key="4">
    <source>
        <dbReference type="Proteomes" id="UP000202158"/>
    </source>
</evidence>